<dbReference type="OrthoDB" id="1551113at2"/>
<reference evidence="2" key="1">
    <citation type="submission" date="2012-09" db="EMBL/GenBank/DDBJ databases">
        <authorList>
            <person name="Weinstock G."/>
            <person name="Sodergren E."/>
            <person name="Clifton S."/>
            <person name="Fulton L."/>
            <person name="Fulton B."/>
            <person name="Courtney L."/>
            <person name="Fronick C."/>
            <person name="Harrison M."/>
            <person name="Strong C."/>
            <person name="Farmer C."/>
            <person name="Delehaunty K."/>
            <person name="Markovic C."/>
            <person name="Hall O."/>
            <person name="Minx P."/>
            <person name="Tomlinson C."/>
            <person name="Mitreva M."/>
            <person name="Nelson J."/>
            <person name="Hou S."/>
            <person name="Wollam A."/>
            <person name="Pepin K.H."/>
            <person name="Johnson M."/>
            <person name="Bhonagiri V."/>
            <person name="Nash W.E."/>
            <person name="Suruliraj S."/>
            <person name="Warren W."/>
            <person name="Chinwalla A."/>
            <person name="Mardis E.R."/>
            <person name="Wilson R.K."/>
        </authorList>
    </citation>
    <scope>NUCLEOTIDE SEQUENCE [LARGE SCALE GENOMIC DNA]</scope>
    <source>
        <strain evidence="2">OS1</strain>
    </source>
</reference>
<protein>
    <recommendedName>
        <fullName evidence="3">Restriction endonuclease type IV Mrr domain-containing protein</fullName>
    </recommendedName>
</protein>
<organism evidence="1 2">
    <name type="scientific">Acetomicrobium hydrogeniformans ATCC BAA-1850</name>
    <dbReference type="NCBI Taxonomy" id="592015"/>
    <lineage>
        <taxon>Bacteria</taxon>
        <taxon>Thermotogati</taxon>
        <taxon>Synergistota</taxon>
        <taxon>Synergistia</taxon>
        <taxon>Synergistales</taxon>
        <taxon>Acetomicrobiaceae</taxon>
        <taxon>Acetomicrobium</taxon>
    </lineage>
</organism>
<name>A0A0T5XCK4_9BACT</name>
<dbReference type="RefSeq" id="WP_009201224.1">
    <property type="nucleotide sequence ID" value="NZ_ACJX03000001.1"/>
</dbReference>
<dbReference type="AlphaFoldDB" id="A0A0T5XCK4"/>
<dbReference type="eggNOG" id="ENOG5032Y2C">
    <property type="taxonomic scope" value="Bacteria"/>
</dbReference>
<sequence>MANANSENRRVGRKFQELVQMILKEKYNTYFEQEAAIPIGRPPKDHKFDLANTDRSIVAECKCYKWTESENVPSAKLMGLNEAVFYFGFLPDGTKKILCMKKAVSPGKSETLAEYYVRVYGHLLRDISVFEISDEGTIKVIRSGAAE</sequence>
<dbReference type="Proteomes" id="UP000005273">
    <property type="component" value="Unassembled WGS sequence"/>
</dbReference>
<comment type="caution">
    <text evidence="1">The sequence shown here is derived from an EMBL/GenBank/DDBJ whole genome shotgun (WGS) entry which is preliminary data.</text>
</comment>
<evidence type="ECO:0008006" key="3">
    <source>
        <dbReference type="Google" id="ProtNLM"/>
    </source>
</evidence>
<evidence type="ECO:0000313" key="2">
    <source>
        <dbReference type="Proteomes" id="UP000005273"/>
    </source>
</evidence>
<accession>A0A0T5XCK4</accession>
<dbReference type="STRING" id="592015.HMPREF1705_03340"/>
<evidence type="ECO:0000313" key="1">
    <source>
        <dbReference type="EMBL" id="KRT36079.1"/>
    </source>
</evidence>
<keyword evidence="2" id="KW-1185">Reference proteome</keyword>
<proteinExistence type="predicted"/>
<gene>
    <name evidence="1" type="ORF">HMPREF1705_03340</name>
</gene>
<dbReference type="EMBL" id="ACJX03000001">
    <property type="protein sequence ID" value="KRT36079.1"/>
    <property type="molecule type" value="Genomic_DNA"/>
</dbReference>